<evidence type="ECO:0000256" key="2">
    <source>
        <dbReference type="SAM" id="Phobius"/>
    </source>
</evidence>
<dbReference type="Proteomes" id="UP000694867">
    <property type="component" value="Unplaced"/>
</dbReference>
<feature type="chain" id="PRO_5042502451" evidence="3">
    <location>
        <begin position="18"/>
        <end position="154"/>
    </location>
</feature>
<accession>A0AAJ6QYJ4</accession>
<feature type="transmembrane region" description="Helical" evidence="2">
    <location>
        <begin position="131"/>
        <end position="149"/>
    </location>
</feature>
<sequence length="154" mass="16877">MEHGILFLGLLIACCSAASLPPLSFSTETLSVDAVEPSSREPLATTPSSGRTAESTTRKPSSTTTPPVALPAVTTSRPTRPRRPVIVIQPSKDRVTFNDWFSQLSIWIQIPLAIVIFFALMILLVILLNIIFFWCTFCCACCLACFIPNEYIAI</sequence>
<feature type="signal peptide" evidence="3">
    <location>
        <begin position="1"/>
        <end position="17"/>
    </location>
</feature>
<dbReference type="RefSeq" id="XP_003748040.1">
    <property type="nucleotide sequence ID" value="XM_003747992.2"/>
</dbReference>
<reference evidence="5" key="1">
    <citation type="submission" date="2025-08" db="UniProtKB">
        <authorList>
            <consortium name="RefSeq"/>
        </authorList>
    </citation>
    <scope>IDENTIFICATION</scope>
</reference>
<dbReference type="KEGG" id="goe:100905842"/>
<feature type="compositionally biased region" description="Polar residues" evidence="1">
    <location>
        <begin position="45"/>
        <end position="54"/>
    </location>
</feature>
<name>A0AAJ6QYJ4_9ACAR</name>
<keyword evidence="3" id="KW-0732">Signal</keyword>
<feature type="compositionally biased region" description="Low complexity" evidence="1">
    <location>
        <begin position="58"/>
        <end position="78"/>
    </location>
</feature>
<feature type="transmembrane region" description="Helical" evidence="2">
    <location>
        <begin position="106"/>
        <end position="126"/>
    </location>
</feature>
<organism evidence="4 5">
    <name type="scientific">Galendromus occidentalis</name>
    <name type="common">western predatory mite</name>
    <dbReference type="NCBI Taxonomy" id="34638"/>
    <lineage>
        <taxon>Eukaryota</taxon>
        <taxon>Metazoa</taxon>
        <taxon>Ecdysozoa</taxon>
        <taxon>Arthropoda</taxon>
        <taxon>Chelicerata</taxon>
        <taxon>Arachnida</taxon>
        <taxon>Acari</taxon>
        <taxon>Parasitiformes</taxon>
        <taxon>Mesostigmata</taxon>
        <taxon>Gamasina</taxon>
        <taxon>Phytoseioidea</taxon>
        <taxon>Phytoseiidae</taxon>
        <taxon>Typhlodrominae</taxon>
        <taxon>Galendromus</taxon>
    </lineage>
</organism>
<keyword evidence="2" id="KW-0812">Transmembrane</keyword>
<keyword evidence="2" id="KW-1133">Transmembrane helix</keyword>
<feature type="region of interest" description="Disordered" evidence="1">
    <location>
        <begin position="36"/>
        <end position="78"/>
    </location>
</feature>
<evidence type="ECO:0000313" key="4">
    <source>
        <dbReference type="Proteomes" id="UP000694867"/>
    </source>
</evidence>
<gene>
    <name evidence="5" type="primary">LOC100905842</name>
</gene>
<dbReference type="AlphaFoldDB" id="A0AAJ6QYJ4"/>
<dbReference type="GeneID" id="100905842"/>
<keyword evidence="2" id="KW-0472">Membrane</keyword>
<protein>
    <submittedName>
        <fullName evidence="5">Uncharacterized protein LOC100905842</fullName>
    </submittedName>
</protein>
<proteinExistence type="predicted"/>
<evidence type="ECO:0000313" key="5">
    <source>
        <dbReference type="RefSeq" id="XP_003748040.1"/>
    </source>
</evidence>
<evidence type="ECO:0000256" key="1">
    <source>
        <dbReference type="SAM" id="MobiDB-lite"/>
    </source>
</evidence>
<keyword evidence="4" id="KW-1185">Reference proteome</keyword>
<evidence type="ECO:0000256" key="3">
    <source>
        <dbReference type="SAM" id="SignalP"/>
    </source>
</evidence>